<dbReference type="PANTHER" id="PTHR37809:SF1">
    <property type="entry name" value="RIBOSOMAL PROTEIN S12 METHYLTHIOTRANSFERASE ACCESSORY FACTOR YCAO"/>
    <property type="match status" value="1"/>
</dbReference>
<dbReference type="AlphaFoldDB" id="A0A2A6FUS2"/>
<organism evidence="2 3">
    <name type="scientific">Candidatus Lumbricidiphila eiseniae</name>
    <dbReference type="NCBI Taxonomy" id="1969409"/>
    <lineage>
        <taxon>Bacteria</taxon>
        <taxon>Bacillati</taxon>
        <taxon>Actinomycetota</taxon>
        <taxon>Actinomycetes</taxon>
        <taxon>Micrococcales</taxon>
        <taxon>Microbacteriaceae</taxon>
        <taxon>Candidatus Lumbricidiphila</taxon>
    </lineage>
</organism>
<protein>
    <recommendedName>
        <fullName evidence="1">YcaO domain-containing protein</fullName>
    </recommendedName>
</protein>
<reference evidence="3" key="1">
    <citation type="submission" date="2017-03" db="EMBL/GenBank/DDBJ databases">
        <authorList>
            <person name="Lund M.B."/>
        </authorList>
    </citation>
    <scope>NUCLEOTIDE SEQUENCE [LARGE SCALE GENOMIC DNA]</scope>
</reference>
<sequence>MKVSRINSEVPWMPAIMEGGEAAALDDLTAAYSPYGQIRNLLMVYRPGIGIGGYQGSATPMSLDYTLARMLGLSGASAGLDREIYGGGKGLTLFDTVASTLGEAVERMLGSMSSLREVDAQFQRRASYIEMIRAGHDTVGPDVLTLCADEQVAQPGFLCERWEPETILSWVAGENLLTGNLVWVPEQLVHLFYVMQFDETRIGFSSSGGLATHITDGQALHHAILELIERDAINLSWYCRVPPKRIDIDLPLRNHKLQGWIDQAVRSGVELMFYSHTLDIAEVSVVTVIAIDPDAPKNAYLAGGGVGLHVEEAMRSAVAELVQAERMVRIPSLAPAWELTGGYDRMFGIGEDARASDFDNFIQVVSYYGFPSNQEKLDWYFRAADQLTVRLSELPSVQSVGPADDLEAVLETCRSHGLTPISFDFTPATFDAIRLRKVFIPELVPAFPPNMPMLGHRRYRHIRQELGVDDRPWGYADLTTDPLPFP</sequence>
<dbReference type="Gene3D" id="3.30.1330.230">
    <property type="match status" value="1"/>
</dbReference>
<name>A0A2A6FUS2_9MICO</name>
<evidence type="ECO:0000313" key="3">
    <source>
        <dbReference type="Proteomes" id="UP000219994"/>
    </source>
</evidence>
<dbReference type="PANTHER" id="PTHR37809">
    <property type="entry name" value="RIBOSOMAL PROTEIN S12 METHYLTHIOTRANSFERASE ACCESSORY FACTOR YCAO"/>
    <property type="match status" value="1"/>
</dbReference>
<accession>A0A2A6FUS2</accession>
<dbReference type="Gene3D" id="3.30.40.250">
    <property type="match status" value="1"/>
</dbReference>
<evidence type="ECO:0000313" key="2">
    <source>
        <dbReference type="EMBL" id="PDQ36469.1"/>
    </source>
</evidence>
<dbReference type="Pfam" id="PF02624">
    <property type="entry name" value="YcaO"/>
    <property type="match status" value="1"/>
</dbReference>
<feature type="domain" description="YcaO" evidence="1">
    <location>
        <begin position="88"/>
        <end position="486"/>
    </location>
</feature>
<dbReference type="InterPro" id="IPR003776">
    <property type="entry name" value="YcaO-like_dom"/>
</dbReference>
<comment type="caution">
    <text evidence="2">The sequence shown here is derived from an EMBL/GenBank/DDBJ whole genome shotgun (WGS) entry which is preliminary data.</text>
</comment>
<evidence type="ECO:0000259" key="1">
    <source>
        <dbReference type="PROSITE" id="PS51664"/>
    </source>
</evidence>
<dbReference type="Gene3D" id="3.30.160.660">
    <property type="match status" value="1"/>
</dbReference>
<dbReference type="PROSITE" id="PS51664">
    <property type="entry name" value="YCAO"/>
    <property type="match status" value="1"/>
</dbReference>
<dbReference type="EMBL" id="NAEP01000013">
    <property type="protein sequence ID" value="PDQ36469.1"/>
    <property type="molecule type" value="Genomic_DNA"/>
</dbReference>
<gene>
    <name evidence="2" type="ORF">B5766_00525</name>
</gene>
<proteinExistence type="predicted"/>
<dbReference type="Proteomes" id="UP000219994">
    <property type="component" value="Unassembled WGS sequence"/>
</dbReference>